<dbReference type="AlphaFoldDB" id="A0A6A4FDM0"/>
<dbReference type="Proteomes" id="UP000434957">
    <property type="component" value="Unassembled WGS sequence"/>
</dbReference>
<accession>A0A6A4FDM0</accession>
<proteinExistence type="predicted"/>
<evidence type="ECO:0000313" key="1">
    <source>
        <dbReference type="EMBL" id="KAE9346190.1"/>
    </source>
</evidence>
<protein>
    <submittedName>
        <fullName evidence="1">Uncharacterized protein</fullName>
    </submittedName>
</protein>
<sequence>MNITTQMMLKRMTNKYPQHQKQQSTATECVPAHTVTMIVLRKSTPERKKTE</sequence>
<dbReference type="EMBL" id="QXFT01000359">
    <property type="protein sequence ID" value="KAE9346190.1"/>
    <property type="molecule type" value="Genomic_DNA"/>
</dbReference>
<evidence type="ECO:0000313" key="2">
    <source>
        <dbReference type="Proteomes" id="UP000434957"/>
    </source>
</evidence>
<reference evidence="1 2" key="1">
    <citation type="submission" date="2018-08" db="EMBL/GenBank/DDBJ databases">
        <title>Genomic investigation of the strawberry pathogen Phytophthora fragariae indicates pathogenicity is determined by transcriptional variation in three key races.</title>
        <authorList>
            <person name="Adams T.M."/>
            <person name="Armitage A.D."/>
            <person name="Sobczyk M.K."/>
            <person name="Bates H.J."/>
            <person name="Dunwell J.M."/>
            <person name="Nellist C.F."/>
            <person name="Harrison R.J."/>
        </authorList>
    </citation>
    <scope>NUCLEOTIDE SEQUENCE [LARGE SCALE GENOMIC DNA]</scope>
    <source>
        <strain evidence="1 2">SCRP333</strain>
    </source>
</reference>
<gene>
    <name evidence="1" type="ORF">PR003_g7563</name>
</gene>
<name>A0A6A4FDM0_9STRA</name>
<keyword evidence="2" id="KW-1185">Reference proteome</keyword>
<comment type="caution">
    <text evidence="1">The sequence shown here is derived from an EMBL/GenBank/DDBJ whole genome shotgun (WGS) entry which is preliminary data.</text>
</comment>
<organism evidence="1 2">
    <name type="scientific">Phytophthora rubi</name>
    <dbReference type="NCBI Taxonomy" id="129364"/>
    <lineage>
        <taxon>Eukaryota</taxon>
        <taxon>Sar</taxon>
        <taxon>Stramenopiles</taxon>
        <taxon>Oomycota</taxon>
        <taxon>Peronosporomycetes</taxon>
        <taxon>Peronosporales</taxon>
        <taxon>Peronosporaceae</taxon>
        <taxon>Phytophthora</taxon>
    </lineage>
</organism>